<dbReference type="EMBL" id="UXAW01000120">
    <property type="protein sequence ID" value="VDC33659.1"/>
    <property type="molecule type" value="Genomic_DNA"/>
</dbReference>
<dbReference type="Pfam" id="PF00072">
    <property type="entry name" value="Response_reg"/>
    <property type="match status" value="1"/>
</dbReference>
<proteinExistence type="predicted"/>
<organism evidence="10 11">
    <name type="scientific">Pseudogemmobacter humi</name>
    <dbReference type="NCBI Taxonomy" id="2483812"/>
    <lineage>
        <taxon>Bacteria</taxon>
        <taxon>Pseudomonadati</taxon>
        <taxon>Pseudomonadota</taxon>
        <taxon>Alphaproteobacteria</taxon>
        <taxon>Rhodobacterales</taxon>
        <taxon>Paracoccaceae</taxon>
        <taxon>Pseudogemmobacter</taxon>
    </lineage>
</organism>
<dbReference type="Pfam" id="PF07536">
    <property type="entry name" value="HWE_HK"/>
    <property type="match status" value="1"/>
</dbReference>
<feature type="domain" description="Response regulatory" evidence="9">
    <location>
        <begin position="7"/>
        <end position="124"/>
    </location>
</feature>
<dbReference type="GO" id="GO:0000160">
    <property type="term" value="P:phosphorelay signal transduction system"/>
    <property type="evidence" value="ECO:0007669"/>
    <property type="project" value="InterPro"/>
</dbReference>
<evidence type="ECO:0000256" key="6">
    <source>
        <dbReference type="ARBA" id="ARBA00022777"/>
    </source>
</evidence>
<dbReference type="PROSITE" id="PS50110">
    <property type="entry name" value="RESPONSE_REGULATORY"/>
    <property type="match status" value="2"/>
</dbReference>
<evidence type="ECO:0000259" key="9">
    <source>
        <dbReference type="PROSITE" id="PS50110"/>
    </source>
</evidence>
<dbReference type="InterPro" id="IPR011102">
    <property type="entry name" value="Sig_transdc_His_kinase_HWE"/>
</dbReference>
<protein>
    <recommendedName>
        <fullName evidence="2">histidine kinase</fullName>
        <ecNumber evidence="2">2.7.13.3</ecNumber>
    </recommendedName>
</protein>
<keyword evidence="11" id="KW-1185">Reference proteome</keyword>
<dbReference type="EC" id="2.7.13.3" evidence="2"/>
<feature type="domain" description="Response regulatory" evidence="9">
    <location>
        <begin position="487"/>
        <end position="597"/>
    </location>
</feature>
<dbReference type="InterPro" id="IPR001789">
    <property type="entry name" value="Sig_transdc_resp-reg_receiver"/>
</dbReference>
<reference evidence="10 11" key="1">
    <citation type="submission" date="2018-11" db="EMBL/GenBank/DDBJ databases">
        <authorList>
            <person name="Criscuolo A."/>
        </authorList>
    </citation>
    <scope>NUCLEOTIDE SEQUENCE [LARGE SCALE GENOMIC DNA]</scope>
    <source>
        <strain evidence="10">ACIP111625</strain>
    </source>
</reference>
<name>A0A3P5XPM1_9RHOB</name>
<keyword evidence="4 10" id="KW-0808">Transferase</keyword>
<dbReference type="InterPro" id="IPR011006">
    <property type="entry name" value="CheY-like_superfamily"/>
</dbReference>
<dbReference type="SUPFAM" id="SSF52172">
    <property type="entry name" value="CheY-like"/>
    <property type="match status" value="2"/>
</dbReference>
<dbReference type="AlphaFoldDB" id="A0A3P5XPM1"/>
<dbReference type="SUPFAM" id="SSF55874">
    <property type="entry name" value="ATPase domain of HSP90 chaperone/DNA topoisomerase II/histidine kinase"/>
    <property type="match status" value="1"/>
</dbReference>
<evidence type="ECO:0000256" key="3">
    <source>
        <dbReference type="ARBA" id="ARBA00022553"/>
    </source>
</evidence>
<keyword evidence="3 8" id="KW-0597">Phosphoprotein</keyword>
<comment type="catalytic activity">
    <reaction evidence="1">
        <text>ATP + protein L-histidine = ADP + protein N-phospho-L-histidine.</text>
        <dbReference type="EC" id="2.7.13.3"/>
    </reaction>
</comment>
<feature type="modified residue" description="4-aspartylphosphate" evidence="8">
    <location>
        <position position="56"/>
    </location>
</feature>
<evidence type="ECO:0000256" key="4">
    <source>
        <dbReference type="ARBA" id="ARBA00022679"/>
    </source>
</evidence>
<dbReference type="RefSeq" id="WP_124088643.1">
    <property type="nucleotide sequence ID" value="NZ_UXAW01000120.1"/>
</dbReference>
<dbReference type="Gene3D" id="3.30.450.20">
    <property type="entry name" value="PAS domain"/>
    <property type="match status" value="1"/>
</dbReference>
<dbReference type="PANTHER" id="PTHR41523">
    <property type="entry name" value="TWO-COMPONENT SYSTEM SENSOR PROTEIN"/>
    <property type="match status" value="1"/>
</dbReference>
<evidence type="ECO:0000256" key="8">
    <source>
        <dbReference type="PROSITE-ProRule" id="PRU00169"/>
    </source>
</evidence>
<dbReference type="GO" id="GO:0004673">
    <property type="term" value="F:protein histidine kinase activity"/>
    <property type="evidence" value="ECO:0007669"/>
    <property type="project" value="UniProtKB-EC"/>
</dbReference>
<sequence>MPDRPIRFLLVDDVAENLIALEALLVRDGLEIHKARSGAEALELMLSQDFQLAFVDVQMPGMNGYELAELMRGTERTRGIPIIFVTAAELSEARRFRGYEAGGVDYIFKPIDPVILQSKADVFFRLGRQAKDLERQRDELREAARTRDLALASLRAHADNSPLALVECDDDLTVHGWSMGAERILGIPPAAMIGQPLAHAGLFTDKTLAMLTNWIAGADSLARHTAEVVAETPAGQIHAELYGSVLTDPGSGRASLSLQLLDVTERHRAEEVRSLLVGELNHRIKNTLANVQAIARQTLRHSGDLDDFGARFSGRLQALARAHSILSDVTWSSASLDELLDDLIRAGTLDPDSLHRSGPQIGLSPENTLRMALVLHELVTNAAKYGALSVPEGRIRLHSAVENGELTLVWHEIGGPPVTLPAAPGFGSTLIEAGTGDHDASVDWRPEGAVWTIRIRNGFSCAAPAGSGPAALPGKGAGPAGVITGCRVLLVEDEPLVAMDVTCELEDAGAALVRLAQTVDEAIAAADAGQIDVALLDGNLAGQPVDRVAETLARRKIPFCFVSGYGKEHLPRAFADTPVLTKPVDPGALLDVICRIRARQVAGT</sequence>
<dbReference type="Gene3D" id="3.30.565.10">
    <property type="entry name" value="Histidine kinase-like ATPase, C-terminal domain"/>
    <property type="match status" value="1"/>
</dbReference>
<accession>A0A3P5XPM1</accession>
<evidence type="ECO:0000256" key="7">
    <source>
        <dbReference type="ARBA" id="ARBA00022840"/>
    </source>
</evidence>
<gene>
    <name evidence="10" type="ORF">XINFAN_03969</name>
</gene>
<evidence type="ECO:0000256" key="5">
    <source>
        <dbReference type="ARBA" id="ARBA00022741"/>
    </source>
</evidence>
<evidence type="ECO:0000256" key="1">
    <source>
        <dbReference type="ARBA" id="ARBA00000085"/>
    </source>
</evidence>
<dbReference type="Proteomes" id="UP000277498">
    <property type="component" value="Unassembled WGS sequence"/>
</dbReference>
<keyword evidence="6 10" id="KW-0418">Kinase</keyword>
<dbReference type="NCBIfam" id="TIGR00229">
    <property type="entry name" value="sensory_box"/>
    <property type="match status" value="1"/>
</dbReference>
<evidence type="ECO:0000313" key="10">
    <source>
        <dbReference type="EMBL" id="VDC33659.1"/>
    </source>
</evidence>
<dbReference type="SUPFAM" id="SSF55785">
    <property type="entry name" value="PYP-like sensor domain (PAS domain)"/>
    <property type="match status" value="1"/>
</dbReference>
<evidence type="ECO:0000313" key="11">
    <source>
        <dbReference type="Proteomes" id="UP000277498"/>
    </source>
</evidence>
<dbReference type="InterPro" id="IPR000014">
    <property type="entry name" value="PAS"/>
</dbReference>
<dbReference type="InterPro" id="IPR036890">
    <property type="entry name" value="HATPase_C_sf"/>
</dbReference>
<dbReference type="OrthoDB" id="9816309at2"/>
<dbReference type="GO" id="GO:0005524">
    <property type="term" value="F:ATP binding"/>
    <property type="evidence" value="ECO:0007669"/>
    <property type="project" value="UniProtKB-KW"/>
</dbReference>
<evidence type="ECO:0000256" key="2">
    <source>
        <dbReference type="ARBA" id="ARBA00012438"/>
    </source>
</evidence>
<feature type="modified residue" description="4-aspartylphosphate" evidence="8">
    <location>
        <position position="537"/>
    </location>
</feature>
<dbReference type="Gene3D" id="3.40.50.2300">
    <property type="match status" value="2"/>
</dbReference>
<keyword evidence="5" id="KW-0547">Nucleotide-binding</keyword>
<dbReference type="SMART" id="SM00911">
    <property type="entry name" value="HWE_HK"/>
    <property type="match status" value="1"/>
</dbReference>
<dbReference type="InterPro" id="IPR035965">
    <property type="entry name" value="PAS-like_dom_sf"/>
</dbReference>
<dbReference type="SMART" id="SM00448">
    <property type="entry name" value="REC"/>
    <property type="match status" value="2"/>
</dbReference>
<keyword evidence="7" id="KW-0067">ATP-binding</keyword>
<dbReference type="PANTHER" id="PTHR41523:SF7">
    <property type="entry name" value="HISTIDINE KINASE"/>
    <property type="match status" value="1"/>
</dbReference>